<dbReference type="InterPro" id="IPR023753">
    <property type="entry name" value="FAD/NAD-binding_dom"/>
</dbReference>
<dbReference type="Gene3D" id="3.50.50.60">
    <property type="entry name" value="FAD/NAD(P)-binding domain"/>
    <property type="match status" value="2"/>
</dbReference>
<dbReference type="RefSeq" id="WP_148919968.1">
    <property type="nucleotide sequence ID" value="NZ_VTAV01000011.1"/>
</dbReference>
<keyword evidence="1" id="KW-0285">Flavoprotein</keyword>
<evidence type="ECO:0000313" key="4">
    <source>
        <dbReference type="EMBL" id="TYR34694.1"/>
    </source>
</evidence>
<dbReference type="PRINTS" id="PR00368">
    <property type="entry name" value="FADPNR"/>
</dbReference>
<comment type="caution">
    <text evidence="4">The sequence shown here is derived from an EMBL/GenBank/DDBJ whole genome shotgun (WGS) entry which is preliminary data.</text>
</comment>
<feature type="domain" description="FAD/NAD(P)-binding" evidence="3">
    <location>
        <begin position="4"/>
        <end position="283"/>
    </location>
</feature>
<evidence type="ECO:0000256" key="2">
    <source>
        <dbReference type="ARBA" id="ARBA00023002"/>
    </source>
</evidence>
<keyword evidence="2" id="KW-0560">Oxidoreductase</keyword>
<dbReference type="InterPro" id="IPR036188">
    <property type="entry name" value="FAD/NAD-bd_sf"/>
</dbReference>
<dbReference type="AlphaFoldDB" id="A0A5D4H2G8"/>
<accession>A0A5D4H2G8</accession>
<evidence type="ECO:0000256" key="1">
    <source>
        <dbReference type="ARBA" id="ARBA00022630"/>
    </source>
</evidence>
<dbReference type="EMBL" id="VTAV01000011">
    <property type="protein sequence ID" value="TYR34694.1"/>
    <property type="molecule type" value="Genomic_DNA"/>
</dbReference>
<dbReference type="Proteomes" id="UP000322362">
    <property type="component" value="Unassembled WGS sequence"/>
</dbReference>
<dbReference type="PANTHER" id="PTHR48105">
    <property type="entry name" value="THIOREDOXIN REDUCTASE 1-RELATED-RELATED"/>
    <property type="match status" value="1"/>
</dbReference>
<dbReference type="PRINTS" id="PR00469">
    <property type="entry name" value="PNDRDTASEII"/>
</dbReference>
<protein>
    <submittedName>
        <fullName evidence="4">NAD(P)/FAD-dependent oxidoreductase</fullName>
    </submittedName>
</protein>
<sequence>MNRFDVIIIGGSYAGLSAAMALGRSLRNVLVIDSGLPCNRFTPHSHNFITHDGAVPKDIADKARLQVLAYPTVEFFSGRAISACNGADGYQIQVEGGVSYMARKLVLATGVRDLLPDIPGFAESWGKTLIHCPYCHGYEFRGKKTGIMVNGEKTLHLASLVNNLTDNVTILTNGNADFSEEHRAKLVSRGISIEQEKVVSIEQVNGDIHGVTLTDGRSLEFEALYAAPSFEQHSGIYNDLGCELTESGHIKVDQFQQTPVSGVFACGDCAGMLRSVAYAVATGNIAGAMVNHQMVQEDF</sequence>
<dbReference type="SUPFAM" id="SSF51905">
    <property type="entry name" value="FAD/NAD(P)-binding domain"/>
    <property type="match status" value="1"/>
</dbReference>
<name>A0A5D4H2G8_9SPHI</name>
<dbReference type="Pfam" id="PF07992">
    <property type="entry name" value="Pyr_redox_2"/>
    <property type="match status" value="1"/>
</dbReference>
<evidence type="ECO:0000259" key="3">
    <source>
        <dbReference type="Pfam" id="PF07992"/>
    </source>
</evidence>
<gene>
    <name evidence="4" type="ORF">FXV77_14580</name>
</gene>
<dbReference type="GO" id="GO:0016491">
    <property type="term" value="F:oxidoreductase activity"/>
    <property type="evidence" value="ECO:0007669"/>
    <property type="project" value="UniProtKB-KW"/>
</dbReference>
<proteinExistence type="predicted"/>
<organism evidence="4 5">
    <name type="scientific">Sphingobacterium phlebotomi</name>
    <dbReference type="NCBI Taxonomy" id="2605433"/>
    <lineage>
        <taxon>Bacteria</taxon>
        <taxon>Pseudomonadati</taxon>
        <taxon>Bacteroidota</taxon>
        <taxon>Sphingobacteriia</taxon>
        <taxon>Sphingobacteriales</taxon>
        <taxon>Sphingobacteriaceae</taxon>
        <taxon>Sphingobacterium</taxon>
    </lineage>
</organism>
<reference evidence="4 5" key="1">
    <citation type="submission" date="2019-08" db="EMBL/GenBank/DDBJ databases">
        <title>Phlebobacter frassis gen. nov. sp. nov., a new member of family Sphingobacteriaceae isolated from sand fly rearing media.</title>
        <authorList>
            <person name="Kakumanu M.L."/>
            <person name="Marayati B.F."/>
            <person name="Wada-Katsumata A."/>
            <person name="Wasserberg G."/>
            <person name="Schal C."/>
            <person name="Apperson C.S."/>
            <person name="Ponnusamy L."/>
        </authorList>
    </citation>
    <scope>NUCLEOTIDE SEQUENCE [LARGE SCALE GENOMIC DNA]</scope>
    <source>
        <strain evidence="4 5">SSI9</strain>
    </source>
</reference>
<evidence type="ECO:0000313" key="5">
    <source>
        <dbReference type="Proteomes" id="UP000322362"/>
    </source>
</evidence>
<keyword evidence="5" id="KW-1185">Reference proteome</keyword>
<dbReference type="InterPro" id="IPR050097">
    <property type="entry name" value="Ferredoxin-NADP_redctase_2"/>
</dbReference>